<sequence>MVKMKGIVSDKKISDFRDLVNSNSKFVYHIYKDKGGKNLFNLVCSCMDWISVSVRHLENAPELDSNIDVKCMQVYSLISSIDLILESVKQLHRVFVNEKTEPFKGEKLCFHNRLIEREDDNTYFKTLRACFGAHPVSLNQLDSKRFASWPFKSLLKKADLTVHLFSREVDEEDLTLDLYINELLEFLRTRYEYLDEIAEKIQALFKKHQTDLSKQAIETKPDPLEQLYILRSESKKRLDNDYYNGEIEDLIMIFEAEITNIELVALANSYRKSLLPAIEEIKTNLQSMNIVDLKVGSDLGSSSDLRKEFIYELPKFYSWIYTGRNDALLEFYIERFNDVTNHKFNFSEIDERNLTFLKVKLMLATGLQ</sequence>
<organism evidence="1 2">
    <name type="scientific">Marinomonas pollencensis</name>
    <dbReference type="NCBI Taxonomy" id="491954"/>
    <lineage>
        <taxon>Bacteria</taxon>
        <taxon>Pseudomonadati</taxon>
        <taxon>Pseudomonadota</taxon>
        <taxon>Gammaproteobacteria</taxon>
        <taxon>Oceanospirillales</taxon>
        <taxon>Oceanospirillaceae</taxon>
        <taxon>Marinomonas</taxon>
    </lineage>
</organism>
<comment type="caution">
    <text evidence="1">The sequence shown here is derived from an EMBL/GenBank/DDBJ whole genome shotgun (WGS) entry which is preliminary data.</text>
</comment>
<accession>A0A3E0DI89</accession>
<dbReference type="Proteomes" id="UP000256542">
    <property type="component" value="Unassembled WGS sequence"/>
</dbReference>
<dbReference type="AlphaFoldDB" id="A0A3E0DI89"/>
<evidence type="ECO:0000313" key="2">
    <source>
        <dbReference type="Proteomes" id="UP000256542"/>
    </source>
</evidence>
<gene>
    <name evidence="1" type="ORF">DFP81_10980</name>
</gene>
<evidence type="ECO:0000313" key="1">
    <source>
        <dbReference type="EMBL" id="REG82421.1"/>
    </source>
</evidence>
<dbReference type="EMBL" id="QUNG01000009">
    <property type="protein sequence ID" value="REG82421.1"/>
    <property type="molecule type" value="Genomic_DNA"/>
</dbReference>
<proteinExistence type="predicted"/>
<name>A0A3E0DI89_9GAMM</name>
<protein>
    <submittedName>
        <fullName evidence="1">Uncharacterized protein</fullName>
    </submittedName>
</protein>
<reference evidence="1 2" key="1">
    <citation type="submission" date="2018-08" db="EMBL/GenBank/DDBJ databases">
        <title>Genomic Encyclopedia of Type Strains, Phase III (KMG-III): the genomes of soil and plant-associated and newly described type strains.</title>
        <authorList>
            <person name="Whitman W."/>
        </authorList>
    </citation>
    <scope>NUCLEOTIDE SEQUENCE [LARGE SCALE GENOMIC DNA]</scope>
    <source>
        <strain evidence="1 2">CECT 7375</strain>
    </source>
</reference>
<keyword evidence="2" id="KW-1185">Reference proteome</keyword>